<keyword evidence="5" id="KW-0804">Transcription</keyword>
<evidence type="ECO:0000256" key="1">
    <source>
        <dbReference type="ARBA" id="ARBA00022723"/>
    </source>
</evidence>
<evidence type="ECO:0000256" key="4">
    <source>
        <dbReference type="ARBA" id="ARBA00023125"/>
    </source>
</evidence>
<dbReference type="Proteomes" id="UP000286045">
    <property type="component" value="Unassembled WGS sequence"/>
</dbReference>
<comment type="caution">
    <text evidence="7">The sequence shown here is derived from an EMBL/GenBank/DDBJ whole genome shotgun (WGS) entry which is preliminary data.</text>
</comment>
<proteinExistence type="predicted"/>
<keyword evidence="6" id="KW-0539">Nucleus</keyword>
<evidence type="ECO:0000256" key="2">
    <source>
        <dbReference type="ARBA" id="ARBA00022833"/>
    </source>
</evidence>
<evidence type="ECO:0000256" key="3">
    <source>
        <dbReference type="ARBA" id="ARBA00023015"/>
    </source>
</evidence>
<dbReference type="PANTHER" id="PTHR36206:SF16">
    <property type="entry name" value="TRANSCRIPTION FACTOR DOMAIN-CONTAINING PROTEIN-RELATED"/>
    <property type="match status" value="1"/>
</dbReference>
<dbReference type="InterPro" id="IPR052360">
    <property type="entry name" value="Transcr_Regulatory_Proteins"/>
</dbReference>
<organism evidence="7 8">
    <name type="scientific">Xylaria grammica</name>
    <dbReference type="NCBI Taxonomy" id="363999"/>
    <lineage>
        <taxon>Eukaryota</taxon>
        <taxon>Fungi</taxon>
        <taxon>Dikarya</taxon>
        <taxon>Ascomycota</taxon>
        <taxon>Pezizomycotina</taxon>
        <taxon>Sordariomycetes</taxon>
        <taxon>Xylariomycetidae</taxon>
        <taxon>Xylariales</taxon>
        <taxon>Xylariaceae</taxon>
        <taxon>Xylaria</taxon>
    </lineage>
</organism>
<protein>
    <submittedName>
        <fullName evidence="7">Uncharacterized protein</fullName>
    </submittedName>
</protein>
<keyword evidence="1" id="KW-0479">Metal-binding</keyword>
<dbReference type="GO" id="GO:0003677">
    <property type="term" value="F:DNA binding"/>
    <property type="evidence" value="ECO:0007669"/>
    <property type="project" value="UniProtKB-KW"/>
</dbReference>
<sequence length="253" mass="29571">MSRCVRTLRAFDPFRLGAVDAAEIPNSLIVTQDELRQELEMWWAEFLAFKRDVKPNTENKALGVLEVRWYVCKIWLDIASHKDELYPDKFRDQFARIVEVAREDAASISLAGIARPTLFKLEMGLSPLLHFVVLKCRFIDLRLEAWELLRTVGCARESLWDANLMFGIGRRIIEREHGIDLSQWIAGERMSFDHTLPSDGQRIRDSYLEEETELHVDCGGLRVTRRRICFFVPQSGSNELRWVRDWIYLPEKS</sequence>
<keyword evidence="8" id="KW-1185">Reference proteome</keyword>
<dbReference type="PANTHER" id="PTHR36206">
    <property type="entry name" value="ASPERCRYPTIN BIOSYNTHESIS CLUSTER-SPECIFIC TRANSCRIPTION REGULATOR ATNN-RELATED"/>
    <property type="match status" value="1"/>
</dbReference>
<dbReference type="GO" id="GO:0046872">
    <property type="term" value="F:metal ion binding"/>
    <property type="evidence" value="ECO:0007669"/>
    <property type="project" value="UniProtKB-KW"/>
</dbReference>
<keyword evidence="3" id="KW-0805">Transcription regulation</keyword>
<name>A0A439DEK7_9PEZI</name>
<evidence type="ECO:0000256" key="5">
    <source>
        <dbReference type="ARBA" id="ARBA00023163"/>
    </source>
</evidence>
<evidence type="ECO:0000256" key="6">
    <source>
        <dbReference type="ARBA" id="ARBA00023242"/>
    </source>
</evidence>
<keyword evidence="4" id="KW-0238">DNA-binding</keyword>
<keyword evidence="2" id="KW-0862">Zinc</keyword>
<gene>
    <name evidence="7" type="ORF">EKO27_g2294</name>
</gene>
<dbReference type="EMBL" id="RYZI01000041">
    <property type="protein sequence ID" value="RWA12832.1"/>
    <property type="molecule type" value="Genomic_DNA"/>
</dbReference>
<accession>A0A439DEK7</accession>
<evidence type="ECO:0000313" key="8">
    <source>
        <dbReference type="Proteomes" id="UP000286045"/>
    </source>
</evidence>
<evidence type="ECO:0000313" key="7">
    <source>
        <dbReference type="EMBL" id="RWA12832.1"/>
    </source>
</evidence>
<dbReference type="AlphaFoldDB" id="A0A439DEK7"/>
<reference evidence="7 8" key="1">
    <citation type="submission" date="2018-12" db="EMBL/GenBank/DDBJ databases">
        <title>Draft genome sequence of Xylaria grammica IHI A82.</title>
        <authorList>
            <person name="Buettner E."/>
            <person name="Kellner H."/>
        </authorList>
    </citation>
    <scope>NUCLEOTIDE SEQUENCE [LARGE SCALE GENOMIC DNA]</scope>
    <source>
        <strain evidence="7 8">IHI A82</strain>
    </source>
</reference>
<dbReference type="STRING" id="363999.A0A439DEK7"/>